<sequence length="387" mass="44496">MQLSIITNIHNKTNNTMQYDIKCPNGLKLFDPLITQTRPELPKEYLWPKLEENNVILELNEPLIDLSGFYKGDEESTKKAAMLINKACISHGIFQVTNHGVDSDLIREAEDGMEGVFKMPMEKKLRLQRKQGDLCGYSGAHTDRFSKQLPWKETFSFAYDYLHDDHDQIVVDYVKNELGQEFEHLGWVYQKYCEAMKKVSLAIFELLAISLGVERRHYKNFFEDGSSILRCNSYPPCNEPGSTYGTGPHCDPTSLTILHQDQVGGLQVFANNKWHAITPRHGALVINIGDTFMALTNGKYKSCLHRAMVNKDKLRRSLAFFVNPAKDKVVRPPLDLVPTKEGTLCRTYPDFKWSHLLEFTQKHYRADVTTLQHFFLWLPSHFGFTLS</sequence>
<dbReference type="GO" id="GO:0009686">
    <property type="term" value="P:gibberellin biosynthetic process"/>
    <property type="evidence" value="ECO:0007669"/>
    <property type="project" value="UniProtKB-ARBA"/>
</dbReference>
<keyword evidence="5 9" id="KW-0408">Iron</keyword>
<evidence type="ECO:0000256" key="6">
    <source>
        <dbReference type="ARBA" id="ARBA00037909"/>
    </source>
</evidence>
<keyword evidence="12" id="KW-1185">Reference proteome</keyword>
<keyword evidence="4 9" id="KW-0560">Oxidoreductase</keyword>
<keyword evidence="3 9" id="KW-0479">Metal-binding</keyword>
<dbReference type="InterPro" id="IPR027443">
    <property type="entry name" value="IPNS-like_sf"/>
</dbReference>
<gene>
    <name evidence="11" type="ORF">RND81_09G231300</name>
</gene>
<dbReference type="GO" id="GO:0045544">
    <property type="term" value="F:gibberellin 20-oxidase activity"/>
    <property type="evidence" value="ECO:0007669"/>
    <property type="project" value="UniProtKB-ARBA"/>
</dbReference>
<dbReference type="AlphaFoldDB" id="A0AAW1IR57"/>
<dbReference type="PROSITE" id="PS51471">
    <property type="entry name" value="FE2OG_OXY"/>
    <property type="match status" value="1"/>
</dbReference>
<dbReference type="PRINTS" id="PR00682">
    <property type="entry name" value="IPNSYNTHASE"/>
</dbReference>
<dbReference type="FunFam" id="2.60.120.330:FF:000003">
    <property type="entry name" value="Gibberellin 20 oxidase 2"/>
    <property type="match status" value="1"/>
</dbReference>
<evidence type="ECO:0000256" key="2">
    <source>
        <dbReference type="ARBA" id="ARBA00004972"/>
    </source>
</evidence>
<dbReference type="GO" id="GO:0046872">
    <property type="term" value="F:metal ion binding"/>
    <property type="evidence" value="ECO:0007669"/>
    <property type="project" value="UniProtKB-KW"/>
</dbReference>
<comment type="similarity">
    <text evidence="7">Belongs to the iron/ascorbate-dependent oxidoreductase family. GA20OX subfamily.</text>
</comment>
<dbReference type="InterPro" id="IPR005123">
    <property type="entry name" value="Oxoglu/Fe-dep_dioxygenase_dom"/>
</dbReference>
<comment type="pathway">
    <text evidence="6">Plant hormone biosynthesis; gibberellin biosynthesis.</text>
</comment>
<dbReference type="SUPFAM" id="SSF51197">
    <property type="entry name" value="Clavaminate synthase-like"/>
    <property type="match status" value="1"/>
</dbReference>
<accession>A0AAW1IR57</accession>
<dbReference type="InterPro" id="IPR026992">
    <property type="entry name" value="DIOX_N"/>
</dbReference>
<evidence type="ECO:0000256" key="3">
    <source>
        <dbReference type="ARBA" id="ARBA00022723"/>
    </source>
</evidence>
<comment type="pathway">
    <text evidence="2">Hormone biosynthesis.</text>
</comment>
<dbReference type="PANTHER" id="PTHR47990">
    <property type="entry name" value="2-OXOGLUTARATE (2OG) AND FE(II)-DEPENDENT OXYGENASE SUPERFAMILY PROTEIN-RELATED"/>
    <property type="match status" value="1"/>
</dbReference>
<name>A0AAW1IR57_SAPOF</name>
<dbReference type="InterPro" id="IPR044861">
    <property type="entry name" value="IPNS-like_FE2OG_OXY"/>
</dbReference>
<dbReference type="Pfam" id="PF03171">
    <property type="entry name" value="2OG-FeII_Oxy"/>
    <property type="match status" value="1"/>
</dbReference>
<evidence type="ECO:0000313" key="11">
    <source>
        <dbReference type="EMBL" id="KAK9691953.1"/>
    </source>
</evidence>
<dbReference type="Proteomes" id="UP001443914">
    <property type="component" value="Unassembled WGS sequence"/>
</dbReference>
<dbReference type="Gene3D" id="2.60.120.330">
    <property type="entry name" value="B-lactam Antibiotic, Isopenicillin N Synthase, Chain"/>
    <property type="match status" value="1"/>
</dbReference>
<reference evidence="11" key="1">
    <citation type="submission" date="2024-03" db="EMBL/GenBank/DDBJ databases">
        <title>WGS assembly of Saponaria officinalis var. Norfolk2.</title>
        <authorList>
            <person name="Jenkins J."/>
            <person name="Shu S."/>
            <person name="Grimwood J."/>
            <person name="Barry K."/>
            <person name="Goodstein D."/>
            <person name="Schmutz J."/>
            <person name="Leebens-Mack J."/>
            <person name="Osbourn A."/>
        </authorList>
    </citation>
    <scope>NUCLEOTIDE SEQUENCE [LARGE SCALE GENOMIC DNA]</scope>
    <source>
        <strain evidence="11">JIC</strain>
    </source>
</reference>
<comment type="caution">
    <text evidence="11">The sequence shown here is derived from an EMBL/GenBank/DDBJ whole genome shotgun (WGS) entry which is preliminary data.</text>
</comment>
<organism evidence="11 12">
    <name type="scientific">Saponaria officinalis</name>
    <name type="common">Common soapwort</name>
    <name type="synonym">Lychnis saponaria</name>
    <dbReference type="NCBI Taxonomy" id="3572"/>
    <lineage>
        <taxon>Eukaryota</taxon>
        <taxon>Viridiplantae</taxon>
        <taxon>Streptophyta</taxon>
        <taxon>Embryophyta</taxon>
        <taxon>Tracheophyta</taxon>
        <taxon>Spermatophyta</taxon>
        <taxon>Magnoliopsida</taxon>
        <taxon>eudicotyledons</taxon>
        <taxon>Gunneridae</taxon>
        <taxon>Pentapetalae</taxon>
        <taxon>Caryophyllales</taxon>
        <taxon>Caryophyllaceae</taxon>
        <taxon>Caryophylleae</taxon>
        <taxon>Saponaria</taxon>
    </lineage>
</organism>
<evidence type="ECO:0000313" key="12">
    <source>
        <dbReference type="Proteomes" id="UP001443914"/>
    </source>
</evidence>
<evidence type="ECO:0000256" key="5">
    <source>
        <dbReference type="ARBA" id="ARBA00023004"/>
    </source>
</evidence>
<evidence type="ECO:0000256" key="9">
    <source>
        <dbReference type="RuleBase" id="RU003682"/>
    </source>
</evidence>
<comment type="catalytic activity">
    <reaction evidence="8">
        <text>gibberellin A12 + 2 2-oxoglutarate + 3 O2 + H(+) = gibberellin A9 + 2 succinate + 3 CO2 + 2 H2O</text>
        <dbReference type="Rhea" id="RHEA:60772"/>
        <dbReference type="ChEBI" id="CHEBI:15377"/>
        <dbReference type="ChEBI" id="CHEBI:15378"/>
        <dbReference type="ChEBI" id="CHEBI:15379"/>
        <dbReference type="ChEBI" id="CHEBI:16526"/>
        <dbReference type="ChEBI" id="CHEBI:16810"/>
        <dbReference type="ChEBI" id="CHEBI:30031"/>
        <dbReference type="ChEBI" id="CHEBI:58627"/>
        <dbReference type="ChEBI" id="CHEBI:73255"/>
    </reaction>
    <physiologicalReaction direction="left-to-right" evidence="8">
        <dbReference type="Rhea" id="RHEA:60773"/>
    </physiologicalReaction>
</comment>
<dbReference type="Pfam" id="PF14226">
    <property type="entry name" value="DIOX_N"/>
    <property type="match status" value="1"/>
</dbReference>
<feature type="domain" description="Fe2OG dioxygenase" evidence="10">
    <location>
        <begin position="224"/>
        <end position="324"/>
    </location>
</feature>
<proteinExistence type="inferred from homology"/>
<dbReference type="EMBL" id="JBDFQZ010000009">
    <property type="protein sequence ID" value="KAK9691953.1"/>
    <property type="molecule type" value="Genomic_DNA"/>
</dbReference>
<evidence type="ECO:0000256" key="8">
    <source>
        <dbReference type="ARBA" id="ARBA00050508"/>
    </source>
</evidence>
<protein>
    <recommendedName>
        <fullName evidence="10">Fe2OG dioxygenase domain-containing protein</fullName>
    </recommendedName>
</protein>
<evidence type="ECO:0000256" key="1">
    <source>
        <dbReference type="ARBA" id="ARBA00001961"/>
    </source>
</evidence>
<comment type="cofactor">
    <cofactor evidence="1">
        <name>L-ascorbate</name>
        <dbReference type="ChEBI" id="CHEBI:38290"/>
    </cofactor>
</comment>
<evidence type="ECO:0000259" key="10">
    <source>
        <dbReference type="PROSITE" id="PS51471"/>
    </source>
</evidence>
<evidence type="ECO:0000256" key="7">
    <source>
        <dbReference type="ARBA" id="ARBA00043997"/>
    </source>
</evidence>
<dbReference type="InterPro" id="IPR050231">
    <property type="entry name" value="Iron_ascorbate_oxido_reductase"/>
</dbReference>
<evidence type="ECO:0000256" key="4">
    <source>
        <dbReference type="ARBA" id="ARBA00023002"/>
    </source>
</evidence>